<evidence type="ECO:0000256" key="3">
    <source>
        <dbReference type="PROSITE-ProRule" id="PRU00023"/>
    </source>
</evidence>
<dbReference type="Pfam" id="PF12796">
    <property type="entry name" value="Ank_2"/>
    <property type="match status" value="1"/>
</dbReference>
<sequence length="637" mass="70221">MEVDEILECLVALETGARQQKPDESRYVLIETEWDGESSGTWSASDDPVSRSLVLDALASKVYEYGDLLAELDDDEHPLLASVSSPERKALAQVLLGLQEAFQPLSDVPVGNPFLDDATTSQGAARPVVVVRDAESQGLDFTWAVMELAPRAEPEGDDRALLAATARGDDDAIAAALRSGADANALDAEGMTPLHHAVAHRRLEAVAMLLKAGADPNAQADFRNAPCFASLDGQGRVHPGAARIDDDEHWWIIGELLEGGADVNALDPRGSTLVDLAIATVPYPDQVVAYLRDRGGRHASLARREFTEHLSRLSPGDWDRQAVSVNEVRYLLENEGPVVVTDALHLLLKREWTEDEVSAETLFELTDLLLSHGARDNVATGQNPLDRAYELFGNGKRPQYQVVTYRLRKAGFARSIRSMLEWLPEGDVAAQRAHLAELRERLEASGPQPEALYWLLSPRGWSEHEIGGEFFGELIDVLLSHGGQNVVVNGRTPLGWSRIWLGRGGHPQYRIVVDRLLAAGFTYSARDYLDRIPLGDVEEQREFLPELRERLEAEGPQPEAMHWLLSPNSKWSPDEVSGEIMGELTELLLEYGGRDTDVNGTRPLDRAINRVKHDGLANYQPVVNRLRAAGFRRGGQT</sequence>
<dbReference type="PANTHER" id="PTHR24198:SF165">
    <property type="entry name" value="ANKYRIN REPEAT-CONTAINING PROTEIN-RELATED"/>
    <property type="match status" value="1"/>
</dbReference>
<dbReference type="InterPro" id="IPR036770">
    <property type="entry name" value="Ankyrin_rpt-contain_sf"/>
</dbReference>
<protein>
    <submittedName>
        <fullName evidence="4">Uncharacterized protein</fullName>
    </submittedName>
</protein>
<reference evidence="4 5" key="1">
    <citation type="journal article" date="2009" name="Stand. Genomic Sci.">
        <title>Complete genome sequence of Stackebrandtia nassauensis type strain (LLR-40K-21).</title>
        <authorList>
            <person name="Munk C."/>
            <person name="Lapidus A."/>
            <person name="Copeland A."/>
            <person name="Jando M."/>
            <person name="Mayilraj S."/>
            <person name="Glavina Del Rio T."/>
            <person name="Nolan M."/>
            <person name="Chen F."/>
            <person name="Lucas S."/>
            <person name="Tice H."/>
            <person name="Cheng J.F."/>
            <person name="Han C."/>
            <person name="Detter J.C."/>
            <person name="Bruce D."/>
            <person name="Goodwin L."/>
            <person name="Chain P."/>
            <person name="Pitluck S."/>
            <person name="Goker M."/>
            <person name="Ovchinikova G."/>
            <person name="Pati A."/>
            <person name="Ivanova N."/>
            <person name="Mavromatis K."/>
            <person name="Chen A."/>
            <person name="Palaniappan K."/>
            <person name="Land M."/>
            <person name="Hauser L."/>
            <person name="Chang Y.J."/>
            <person name="Jeffries C.D."/>
            <person name="Bristow J."/>
            <person name="Eisen J.A."/>
            <person name="Markowitz V."/>
            <person name="Hugenholtz P."/>
            <person name="Kyrpides N.C."/>
            <person name="Klenk H.P."/>
        </authorList>
    </citation>
    <scope>NUCLEOTIDE SEQUENCE [LARGE SCALE GENOMIC DNA]</scope>
    <source>
        <strain evidence="5">DSM 44728 / CIP 108903 / NRRL B-16338 / NBRC 102104 / LLR-40K-21</strain>
    </source>
</reference>
<dbReference type="SMART" id="SM00248">
    <property type="entry name" value="ANK"/>
    <property type="match status" value="2"/>
</dbReference>
<accession>D3Q1H8</accession>
<evidence type="ECO:0000313" key="4">
    <source>
        <dbReference type="EMBL" id="ADD39826.1"/>
    </source>
</evidence>
<dbReference type="InterPro" id="IPR002110">
    <property type="entry name" value="Ankyrin_rpt"/>
</dbReference>
<keyword evidence="5" id="KW-1185">Reference proteome</keyword>
<name>D3Q1H8_STANL</name>
<gene>
    <name evidence="4" type="ordered locus">Snas_0105</name>
</gene>
<evidence type="ECO:0000313" key="5">
    <source>
        <dbReference type="Proteomes" id="UP000000844"/>
    </source>
</evidence>
<feature type="repeat" description="ANK" evidence="3">
    <location>
        <begin position="189"/>
        <end position="221"/>
    </location>
</feature>
<dbReference type="KEGG" id="sna:Snas_0105"/>
<dbReference type="STRING" id="446470.Snas_0105"/>
<proteinExistence type="predicted"/>
<dbReference type="AlphaFoldDB" id="D3Q1H8"/>
<dbReference type="Proteomes" id="UP000000844">
    <property type="component" value="Chromosome"/>
</dbReference>
<dbReference type="eggNOG" id="COG0666">
    <property type="taxonomic scope" value="Bacteria"/>
</dbReference>
<keyword evidence="2 3" id="KW-0040">ANK repeat</keyword>
<dbReference type="RefSeq" id="WP_013015397.1">
    <property type="nucleotide sequence ID" value="NC_013947.1"/>
</dbReference>
<evidence type="ECO:0000256" key="2">
    <source>
        <dbReference type="ARBA" id="ARBA00023043"/>
    </source>
</evidence>
<dbReference type="HOGENOM" id="CLU_429541_0_0_11"/>
<dbReference type="PANTHER" id="PTHR24198">
    <property type="entry name" value="ANKYRIN REPEAT AND PROTEIN KINASE DOMAIN-CONTAINING PROTEIN"/>
    <property type="match status" value="1"/>
</dbReference>
<dbReference type="SUPFAM" id="SSF48403">
    <property type="entry name" value="Ankyrin repeat"/>
    <property type="match status" value="1"/>
</dbReference>
<dbReference type="Gene3D" id="1.25.40.20">
    <property type="entry name" value="Ankyrin repeat-containing domain"/>
    <property type="match status" value="2"/>
</dbReference>
<dbReference type="PROSITE" id="PS50088">
    <property type="entry name" value="ANK_REPEAT"/>
    <property type="match status" value="1"/>
</dbReference>
<dbReference type="PROSITE" id="PS50297">
    <property type="entry name" value="ANK_REP_REGION"/>
    <property type="match status" value="1"/>
</dbReference>
<keyword evidence="1" id="KW-0677">Repeat</keyword>
<evidence type="ECO:0000256" key="1">
    <source>
        <dbReference type="ARBA" id="ARBA00022737"/>
    </source>
</evidence>
<organism evidence="4 5">
    <name type="scientific">Stackebrandtia nassauensis (strain DSM 44728 / CIP 108903 / NRRL B-16338 / NBRC 102104 / LLR-40K-21)</name>
    <dbReference type="NCBI Taxonomy" id="446470"/>
    <lineage>
        <taxon>Bacteria</taxon>
        <taxon>Bacillati</taxon>
        <taxon>Actinomycetota</taxon>
        <taxon>Actinomycetes</taxon>
        <taxon>Glycomycetales</taxon>
        <taxon>Glycomycetaceae</taxon>
        <taxon>Stackebrandtia</taxon>
    </lineage>
</organism>
<dbReference type="EMBL" id="CP001778">
    <property type="protein sequence ID" value="ADD39826.1"/>
    <property type="molecule type" value="Genomic_DNA"/>
</dbReference>
<dbReference type="OrthoDB" id="9812708at2"/>